<dbReference type="RefSeq" id="WP_047895398.1">
    <property type="nucleotide sequence ID" value="NZ_AEJF01000165.1"/>
</dbReference>
<gene>
    <name evidence="1" type="ORF">EOS_27585</name>
</gene>
<evidence type="ECO:0000313" key="2">
    <source>
        <dbReference type="Proteomes" id="UP000035963"/>
    </source>
</evidence>
<dbReference type="Proteomes" id="UP000035963">
    <property type="component" value="Unassembled WGS sequence"/>
</dbReference>
<dbReference type="Pfam" id="PF14375">
    <property type="entry name" value="Cys_rich_CWC"/>
    <property type="match status" value="1"/>
</dbReference>
<name>A0A0J1FTF4_9BURK</name>
<protein>
    <recommendedName>
        <fullName evidence="3">Cysteine-rich CWC family protein</fullName>
    </recommendedName>
</protein>
<proteinExistence type="predicted"/>
<comment type="caution">
    <text evidence="1">The sequence shown here is derived from an EMBL/GenBank/DDBJ whole genome shotgun (WGS) entry which is preliminary data.</text>
</comment>
<organism evidence="1 2">
    <name type="scientific">Caballeronia mineralivorans PML1(12)</name>
    <dbReference type="NCBI Taxonomy" id="908627"/>
    <lineage>
        <taxon>Bacteria</taxon>
        <taxon>Pseudomonadati</taxon>
        <taxon>Pseudomonadota</taxon>
        <taxon>Betaproteobacteria</taxon>
        <taxon>Burkholderiales</taxon>
        <taxon>Burkholderiaceae</taxon>
        <taxon>Caballeronia</taxon>
    </lineage>
</organism>
<accession>A0A0J1FTF4</accession>
<sequence length="64" mass="7063">MNSTDSASQRCALCGAQFHCAQQMGDAECWCASLPVLRADRLNPRMTCLCPDCLREATQRSINL</sequence>
<dbReference type="AlphaFoldDB" id="A0A0J1FTF4"/>
<dbReference type="PATRIC" id="fig|908627.4.peg.6168"/>
<evidence type="ECO:0008006" key="3">
    <source>
        <dbReference type="Google" id="ProtNLM"/>
    </source>
</evidence>
<reference evidence="1 2" key="1">
    <citation type="journal article" date="2015" name="Genome Announc.">
        <title>Draft Genome Sequence of Burkholderia sp. Strain PML1(12), an Ectomycorrhizosphere-Inhabiting Bacterium with Effective Mineral-Weathering Ability.</title>
        <authorList>
            <person name="Uroz S."/>
            <person name="Oger P."/>
        </authorList>
    </citation>
    <scope>NUCLEOTIDE SEQUENCE [LARGE SCALE GENOMIC DNA]</scope>
    <source>
        <strain evidence="2">PML1(12)</strain>
    </source>
</reference>
<dbReference type="EMBL" id="AEJF01000165">
    <property type="protein sequence ID" value="KLU23063.1"/>
    <property type="molecule type" value="Genomic_DNA"/>
</dbReference>
<dbReference type="OrthoDB" id="331868at2"/>
<dbReference type="InterPro" id="IPR032720">
    <property type="entry name" value="Cys_rich_CWC"/>
</dbReference>
<keyword evidence="2" id="KW-1185">Reference proteome</keyword>
<evidence type="ECO:0000313" key="1">
    <source>
        <dbReference type="EMBL" id="KLU23063.1"/>
    </source>
</evidence>